<evidence type="ECO:0000256" key="7">
    <source>
        <dbReference type="ARBA" id="ARBA00023295"/>
    </source>
</evidence>
<keyword evidence="3 10" id="KW-0964">Secreted</keyword>
<feature type="chain" id="PRO_5042671838" description="Xyloglucan endotransglucosylase/hydrolase" evidence="10">
    <location>
        <begin position="31"/>
        <end position="359"/>
    </location>
</feature>
<evidence type="ECO:0000256" key="5">
    <source>
        <dbReference type="ARBA" id="ARBA00022801"/>
    </source>
</evidence>
<proteinExistence type="inferred from homology"/>
<dbReference type="InterPro" id="IPR016455">
    <property type="entry name" value="XTH"/>
</dbReference>
<organism evidence="13 14">
    <name type="scientific">Trapa incisa</name>
    <dbReference type="NCBI Taxonomy" id="236973"/>
    <lineage>
        <taxon>Eukaryota</taxon>
        <taxon>Viridiplantae</taxon>
        <taxon>Streptophyta</taxon>
        <taxon>Embryophyta</taxon>
        <taxon>Tracheophyta</taxon>
        <taxon>Spermatophyta</taxon>
        <taxon>Magnoliopsida</taxon>
        <taxon>eudicotyledons</taxon>
        <taxon>Gunneridae</taxon>
        <taxon>Pentapetalae</taxon>
        <taxon>rosids</taxon>
        <taxon>malvids</taxon>
        <taxon>Myrtales</taxon>
        <taxon>Lythraceae</taxon>
        <taxon>Trapa</taxon>
    </lineage>
</organism>
<feature type="domain" description="GH16" evidence="12">
    <location>
        <begin position="37"/>
        <end position="238"/>
    </location>
</feature>
<keyword evidence="10" id="KW-0732">Signal</keyword>
<dbReference type="GO" id="GO:0048046">
    <property type="term" value="C:apoplast"/>
    <property type="evidence" value="ECO:0007669"/>
    <property type="project" value="UniProtKB-SubCell"/>
</dbReference>
<keyword evidence="2 10" id="KW-0052">Apoplast</keyword>
<dbReference type="InterPro" id="IPR013320">
    <property type="entry name" value="ConA-like_dom_sf"/>
</dbReference>
<evidence type="ECO:0000256" key="11">
    <source>
        <dbReference type="SAM" id="MobiDB-lite"/>
    </source>
</evidence>
<dbReference type="Pfam" id="PF06955">
    <property type="entry name" value="XET_C"/>
    <property type="match status" value="1"/>
</dbReference>
<dbReference type="InterPro" id="IPR044791">
    <property type="entry name" value="Beta-glucanase/XTH"/>
</dbReference>
<evidence type="ECO:0000256" key="1">
    <source>
        <dbReference type="ARBA" id="ARBA00022512"/>
    </source>
</evidence>
<feature type="region of interest" description="Disordered" evidence="11">
    <location>
        <begin position="329"/>
        <end position="359"/>
    </location>
</feature>
<dbReference type="GO" id="GO:0042546">
    <property type="term" value="P:cell wall biogenesis"/>
    <property type="evidence" value="ECO:0007669"/>
    <property type="project" value="InterPro"/>
</dbReference>
<sequence>MDPSLRSPSFLLPYCFFFFFLLFTVATTTATEGAPADRLNVDTVPYAHGFRHLFGDSNCAPFVDGRGVSLLLDRFTGAGFISSDMYQHGFYSAKIKLPSDYTAGVVVAFYTSNGDVFEKTHDELDIEFLGNIRGKKWRFQTNVYGNGSTYRGREERYTLWFDPTEDFHRYSILWTPDNIIFYVDDVPIREMKKTEAMGGEYPSKPMSLYATIWDASDWATSGGRYKVNYKYAPFTAQFKDLSLEGCPVDPAILRSSTADLASACSAAATSLQSKAYSAVTARGRAAMRRFRQRYMYYYYCYDSIRYPVPPVECAIDPFERSRYHDTGRLKFGSTHRRRPRRSTAAPAYYESADNGADAQ</sequence>
<keyword evidence="5 10" id="KW-0378">Hydrolase</keyword>
<dbReference type="Proteomes" id="UP001345219">
    <property type="component" value="Chromosome 24"/>
</dbReference>
<evidence type="ECO:0000313" key="13">
    <source>
        <dbReference type="EMBL" id="KAK4769776.1"/>
    </source>
</evidence>
<evidence type="ECO:0000256" key="9">
    <source>
        <dbReference type="PIRSR" id="PIRSR005604-1"/>
    </source>
</evidence>
<feature type="active site" description="Nucleophile" evidence="9">
    <location>
        <position position="123"/>
    </location>
</feature>
<dbReference type="GO" id="GO:0071555">
    <property type="term" value="P:cell wall organization"/>
    <property type="evidence" value="ECO:0007669"/>
    <property type="project" value="UniProtKB-KW"/>
</dbReference>
<dbReference type="InterPro" id="IPR000757">
    <property type="entry name" value="Beta-glucanase-like"/>
</dbReference>
<evidence type="ECO:0000259" key="12">
    <source>
        <dbReference type="PROSITE" id="PS51762"/>
    </source>
</evidence>
<keyword evidence="7 10" id="KW-0326">Glycosidase</keyword>
<dbReference type="PROSITE" id="PS51762">
    <property type="entry name" value="GH16_2"/>
    <property type="match status" value="1"/>
</dbReference>
<keyword evidence="8 10" id="KW-0961">Cell wall biogenesis/degradation</keyword>
<comment type="subcellular location">
    <subcellularLocation>
        <location evidence="10">Secreted</location>
        <location evidence="10">Cell wall</location>
    </subcellularLocation>
    <subcellularLocation>
        <location evidence="10">Secreted</location>
        <location evidence="10">Extracellular space</location>
        <location evidence="10">Apoplast</location>
    </subcellularLocation>
</comment>
<dbReference type="PANTHER" id="PTHR31062">
    <property type="entry name" value="XYLOGLUCAN ENDOTRANSGLUCOSYLASE/HYDROLASE PROTEIN 8-RELATED"/>
    <property type="match status" value="1"/>
</dbReference>
<feature type="active site" description="Proton donor" evidence="9">
    <location>
        <position position="127"/>
    </location>
</feature>
<dbReference type="PIRSF" id="PIRSF005604">
    <property type="entry name" value="XET"/>
    <property type="match status" value="1"/>
</dbReference>
<dbReference type="GO" id="GO:0010411">
    <property type="term" value="P:xyloglucan metabolic process"/>
    <property type="evidence" value="ECO:0007669"/>
    <property type="project" value="InterPro"/>
</dbReference>
<dbReference type="Gene3D" id="2.60.120.200">
    <property type="match status" value="1"/>
</dbReference>
<name>A0AAN7KUX3_9MYRT</name>
<reference evidence="13 14" key="1">
    <citation type="journal article" date="2023" name="Hortic Res">
        <title>Pangenome of water caltrop reveals structural variations and asymmetric subgenome divergence after allopolyploidization.</title>
        <authorList>
            <person name="Zhang X."/>
            <person name="Chen Y."/>
            <person name="Wang L."/>
            <person name="Yuan Y."/>
            <person name="Fang M."/>
            <person name="Shi L."/>
            <person name="Lu R."/>
            <person name="Comes H.P."/>
            <person name="Ma Y."/>
            <person name="Chen Y."/>
            <person name="Huang G."/>
            <person name="Zhou Y."/>
            <person name="Zheng Z."/>
            <person name="Qiu Y."/>
        </authorList>
    </citation>
    <scope>NUCLEOTIDE SEQUENCE [LARGE SCALE GENOMIC DNA]</scope>
    <source>
        <tissue evidence="13">Roots</tissue>
    </source>
</reference>
<comment type="similarity">
    <text evidence="10">Belongs to the glycosyl hydrolase 16 family.</text>
</comment>
<evidence type="ECO:0000256" key="6">
    <source>
        <dbReference type="ARBA" id="ARBA00023157"/>
    </source>
</evidence>
<keyword evidence="14" id="KW-1185">Reference proteome</keyword>
<evidence type="ECO:0000313" key="14">
    <source>
        <dbReference type="Proteomes" id="UP001345219"/>
    </source>
</evidence>
<accession>A0AAN7KUX3</accession>
<dbReference type="Pfam" id="PF00722">
    <property type="entry name" value="Glyco_hydro_16"/>
    <property type="match status" value="1"/>
</dbReference>
<evidence type="ECO:0000256" key="10">
    <source>
        <dbReference type="RuleBase" id="RU361120"/>
    </source>
</evidence>
<gene>
    <name evidence="13" type="ORF">SAY87_030308</name>
</gene>
<evidence type="ECO:0000256" key="3">
    <source>
        <dbReference type="ARBA" id="ARBA00022525"/>
    </source>
</evidence>
<keyword evidence="1 10" id="KW-0134">Cell wall</keyword>
<keyword evidence="6" id="KW-1015">Disulfide bond</keyword>
<protein>
    <recommendedName>
        <fullName evidence="10">Xyloglucan endotransglucosylase/hydrolase</fullName>
        <ecNumber evidence="10">2.4.1.207</ecNumber>
    </recommendedName>
</protein>
<evidence type="ECO:0000256" key="4">
    <source>
        <dbReference type="ARBA" id="ARBA00022679"/>
    </source>
</evidence>
<comment type="PTM">
    <text evidence="10">Contains at least one intrachain disulfide bond essential for its enzymatic activity.</text>
</comment>
<dbReference type="InterPro" id="IPR010713">
    <property type="entry name" value="XET_C"/>
</dbReference>
<dbReference type="EC" id="2.4.1.207" evidence="10"/>
<feature type="signal peptide" evidence="10">
    <location>
        <begin position="1"/>
        <end position="30"/>
    </location>
</feature>
<dbReference type="GO" id="GO:0016762">
    <property type="term" value="F:xyloglucan:xyloglucosyl transferase activity"/>
    <property type="evidence" value="ECO:0007669"/>
    <property type="project" value="UniProtKB-EC"/>
</dbReference>
<comment type="caution">
    <text evidence="13">The sequence shown here is derived from an EMBL/GenBank/DDBJ whole genome shotgun (WGS) entry which is preliminary data.</text>
</comment>
<dbReference type="AlphaFoldDB" id="A0AAN7KUX3"/>
<evidence type="ECO:0000256" key="8">
    <source>
        <dbReference type="ARBA" id="ARBA00023316"/>
    </source>
</evidence>
<comment type="function">
    <text evidence="10">Catalyzes xyloglucan endohydrolysis (XEH) and/or endotransglycosylation (XET). Cleaves and religates xyloglucan polymers, an essential constituent of the primary cell wall, and thereby participates in cell wall construction of growing tissues.</text>
</comment>
<keyword evidence="4 10" id="KW-0808">Transferase</keyword>
<evidence type="ECO:0000256" key="2">
    <source>
        <dbReference type="ARBA" id="ARBA00022523"/>
    </source>
</evidence>
<dbReference type="EMBL" id="JAXIOK010000005">
    <property type="protein sequence ID" value="KAK4769776.1"/>
    <property type="molecule type" value="Genomic_DNA"/>
</dbReference>
<dbReference type="SUPFAM" id="SSF49899">
    <property type="entry name" value="Concanavalin A-like lectins/glucanases"/>
    <property type="match status" value="1"/>
</dbReference>
<dbReference type="GO" id="GO:0004553">
    <property type="term" value="F:hydrolase activity, hydrolyzing O-glycosyl compounds"/>
    <property type="evidence" value="ECO:0007669"/>
    <property type="project" value="InterPro"/>
</dbReference>